<name>A0A316UNX7_9BASI</name>
<dbReference type="OrthoDB" id="2241241at2759"/>
<dbReference type="SUPFAM" id="SSF103473">
    <property type="entry name" value="MFS general substrate transporter"/>
    <property type="match status" value="1"/>
</dbReference>
<feature type="transmembrane region" description="Helical" evidence="10">
    <location>
        <begin position="382"/>
        <end position="399"/>
    </location>
</feature>
<feature type="transmembrane region" description="Helical" evidence="10">
    <location>
        <begin position="231"/>
        <end position="252"/>
    </location>
</feature>
<keyword evidence="6 10" id="KW-0472">Membrane</keyword>
<feature type="compositionally biased region" description="Basic and acidic residues" evidence="9">
    <location>
        <begin position="610"/>
        <end position="619"/>
    </location>
</feature>
<evidence type="ECO:0000256" key="4">
    <source>
        <dbReference type="ARBA" id="ARBA00022692"/>
    </source>
</evidence>
<feature type="transmembrane region" description="Helical" evidence="10">
    <location>
        <begin position="473"/>
        <end position="497"/>
    </location>
</feature>
<feature type="region of interest" description="Disordered" evidence="9">
    <location>
        <begin position="599"/>
        <end position="619"/>
    </location>
</feature>
<evidence type="ECO:0000256" key="7">
    <source>
        <dbReference type="ARBA" id="ARBA00049119"/>
    </source>
</evidence>
<dbReference type="NCBIfam" id="TIGR00879">
    <property type="entry name" value="SP"/>
    <property type="match status" value="1"/>
</dbReference>
<dbReference type="Proteomes" id="UP000245884">
    <property type="component" value="Unassembled WGS sequence"/>
</dbReference>
<protein>
    <submittedName>
        <fullName evidence="12">Putative monosaccharide transporter</fullName>
    </submittedName>
</protein>
<evidence type="ECO:0000256" key="10">
    <source>
        <dbReference type="SAM" id="Phobius"/>
    </source>
</evidence>
<comment type="similarity">
    <text evidence="2 8">Belongs to the major facilitator superfamily. Sugar transporter (TC 2.A.1.1) family.</text>
</comment>
<dbReference type="Pfam" id="PF00083">
    <property type="entry name" value="Sugar_tr"/>
    <property type="match status" value="1"/>
</dbReference>
<evidence type="ECO:0000256" key="9">
    <source>
        <dbReference type="SAM" id="MobiDB-lite"/>
    </source>
</evidence>
<evidence type="ECO:0000256" key="3">
    <source>
        <dbReference type="ARBA" id="ARBA00022448"/>
    </source>
</evidence>
<evidence type="ECO:0000259" key="11">
    <source>
        <dbReference type="PROSITE" id="PS50850"/>
    </source>
</evidence>
<feature type="transmembrane region" description="Helical" evidence="10">
    <location>
        <begin position="201"/>
        <end position="219"/>
    </location>
</feature>
<dbReference type="STRING" id="1569628.A0A316UNX7"/>
<evidence type="ECO:0000256" key="6">
    <source>
        <dbReference type="ARBA" id="ARBA00023136"/>
    </source>
</evidence>
<dbReference type="InterPro" id="IPR050360">
    <property type="entry name" value="MFS_Sugar_Transporters"/>
</dbReference>
<feature type="region of interest" description="Disordered" evidence="9">
    <location>
        <begin position="1"/>
        <end position="23"/>
    </location>
</feature>
<evidence type="ECO:0000313" key="13">
    <source>
        <dbReference type="Proteomes" id="UP000245884"/>
    </source>
</evidence>
<dbReference type="EMBL" id="KZ819670">
    <property type="protein sequence ID" value="PWN26664.1"/>
    <property type="molecule type" value="Genomic_DNA"/>
</dbReference>
<evidence type="ECO:0000256" key="5">
    <source>
        <dbReference type="ARBA" id="ARBA00022989"/>
    </source>
</evidence>
<evidence type="ECO:0000256" key="1">
    <source>
        <dbReference type="ARBA" id="ARBA00004141"/>
    </source>
</evidence>
<dbReference type="PROSITE" id="PS00216">
    <property type="entry name" value="SUGAR_TRANSPORT_1"/>
    <property type="match status" value="1"/>
</dbReference>
<dbReference type="PANTHER" id="PTHR48022:SF91">
    <property type="entry name" value="MAJOR FACILITATOR SUPERFAMILY (MFS) PROFILE DOMAIN-CONTAINING PROTEIN-RELATED"/>
    <property type="match status" value="1"/>
</dbReference>
<feature type="transmembrane region" description="Helical" evidence="10">
    <location>
        <begin position="509"/>
        <end position="527"/>
    </location>
</feature>
<comment type="catalytic activity">
    <reaction evidence="7">
        <text>myo-inositol(out) + H(+)(out) = myo-inositol(in) + H(+)(in)</text>
        <dbReference type="Rhea" id="RHEA:60364"/>
        <dbReference type="ChEBI" id="CHEBI:15378"/>
        <dbReference type="ChEBI" id="CHEBI:17268"/>
    </reaction>
</comment>
<sequence>MARIPSSLREGAPQDRPTYKDARAHDMRLKPHILLLFLPATMSASSPPIKTDQAKEDLTPPTVSRTVSMASGHHDTATPHHETSKVTTRCLLLMSTVCSGGFLFGYDIGVISGCLIMKDFVLRFGGEQSASGGWELPADTQANITALLGAGTFFGSLLQAPLSDWLGRQKSMILWSLIFVIGAIIQTATETAVAQLMVGRLIAGLSVGALSGLCPLYLGETAPKAIRGMIVSGYQLLIITGIAVSYGIAWASQTAENSSASWRIPIGLQMLWGLILLILVLFLPESPRWRLQNGQIEQAKATMASMRGIALHDSPQGPRGDHAMEAEFAEMEMFIAKEREVFKHSNYVTAYAKCFSLDRQLWRRTLQGMLLQTFQQLNGQNYYYYYGPTFFSSAALALNSFQIQFILGIVSLICTFPALYTIERVGRRNLLLFGNTVCFICAFIVAFVGHYAIAPAGTPQDQITASQKSAGNAFVAFAIIHLAAYSSSIGPVPWVYLSESFPQEVRAKSISLGAAANWFWNFMLSYFSPKLSVQYGTFILLIFGSIVFTSLVFTFLVLPETRGLTVEQVDVMYETGAANRPWRTSKWVPPVGDSNRGVLGAGTGGVTNKTGEKARDDMA</sequence>
<proteinExistence type="inferred from homology"/>
<comment type="subcellular location">
    <subcellularLocation>
        <location evidence="1">Membrane</location>
        <topology evidence="1">Multi-pass membrane protein</topology>
    </subcellularLocation>
</comment>
<keyword evidence="5 10" id="KW-1133">Transmembrane helix</keyword>
<keyword evidence="13" id="KW-1185">Reference proteome</keyword>
<keyword evidence="4 10" id="KW-0812">Transmembrane</keyword>
<reference evidence="12 13" key="1">
    <citation type="journal article" date="2018" name="Mol. Biol. Evol.">
        <title>Broad Genomic Sampling Reveals a Smut Pathogenic Ancestry of the Fungal Clade Ustilaginomycotina.</title>
        <authorList>
            <person name="Kijpornyongpan T."/>
            <person name="Mondo S.J."/>
            <person name="Barry K."/>
            <person name="Sandor L."/>
            <person name="Lee J."/>
            <person name="Lipzen A."/>
            <person name="Pangilinan J."/>
            <person name="LaButti K."/>
            <person name="Hainaut M."/>
            <person name="Henrissat B."/>
            <person name="Grigoriev I.V."/>
            <person name="Spatafora J.W."/>
            <person name="Aime M.C."/>
        </authorList>
    </citation>
    <scope>NUCLEOTIDE SEQUENCE [LARGE SCALE GENOMIC DNA]</scope>
    <source>
        <strain evidence="12 13">MCA 5214</strain>
    </source>
</reference>
<dbReference type="AlphaFoldDB" id="A0A316UNX7"/>
<feature type="transmembrane region" description="Helical" evidence="10">
    <location>
        <begin position="429"/>
        <end position="453"/>
    </location>
</feature>
<dbReference type="InterPro" id="IPR005829">
    <property type="entry name" value="Sugar_transporter_CS"/>
</dbReference>
<evidence type="ECO:0000256" key="8">
    <source>
        <dbReference type="RuleBase" id="RU003346"/>
    </source>
</evidence>
<dbReference type="InterPro" id="IPR005828">
    <property type="entry name" value="MFS_sugar_transport-like"/>
</dbReference>
<feature type="transmembrane region" description="Helical" evidence="10">
    <location>
        <begin position="172"/>
        <end position="189"/>
    </location>
</feature>
<evidence type="ECO:0000313" key="12">
    <source>
        <dbReference type="EMBL" id="PWN26664.1"/>
    </source>
</evidence>
<keyword evidence="3 8" id="KW-0813">Transport</keyword>
<dbReference type="GO" id="GO:0005351">
    <property type="term" value="F:carbohydrate:proton symporter activity"/>
    <property type="evidence" value="ECO:0007669"/>
    <property type="project" value="TreeGrafter"/>
</dbReference>
<dbReference type="RefSeq" id="XP_025361276.1">
    <property type="nucleotide sequence ID" value="XM_025506388.1"/>
</dbReference>
<organism evidence="12 13">
    <name type="scientific">Jaminaea rosea</name>
    <dbReference type="NCBI Taxonomy" id="1569628"/>
    <lineage>
        <taxon>Eukaryota</taxon>
        <taxon>Fungi</taxon>
        <taxon>Dikarya</taxon>
        <taxon>Basidiomycota</taxon>
        <taxon>Ustilaginomycotina</taxon>
        <taxon>Exobasidiomycetes</taxon>
        <taxon>Microstromatales</taxon>
        <taxon>Microstromatales incertae sedis</taxon>
        <taxon>Jaminaea</taxon>
    </lineage>
</organism>
<dbReference type="InterPro" id="IPR036259">
    <property type="entry name" value="MFS_trans_sf"/>
</dbReference>
<feature type="transmembrane region" description="Helical" evidence="10">
    <location>
        <begin position="141"/>
        <end position="160"/>
    </location>
</feature>
<dbReference type="GeneID" id="37028211"/>
<dbReference type="GO" id="GO:0016020">
    <property type="term" value="C:membrane"/>
    <property type="evidence" value="ECO:0007669"/>
    <property type="project" value="UniProtKB-SubCell"/>
</dbReference>
<evidence type="ECO:0000256" key="2">
    <source>
        <dbReference type="ARBA" id="ARBA00010992"/>
    </source>
</evidence>
<feature type="transmembrane region" description="Helical" evidence="10">
    <location>
        <begin position="533"/>
        <end position="558"/>
    </location>
</feature>
<dbReference type="PROSITE" id="PS00217">
    <property type="entry name" value="SUGAR_TRANSPORT_2"/>
    <property type="match status" value="1"/>
</dbReference>
<gene>
    <name evidence="12" type="ORF">BDZ90DRAFT_232795</name>
</gene>
<feature type="domain" description="Major facilitator superfamily (MFS) profile" evidence="11">
    <location>
        <begin position="93"/>
        <end position="562"/>
    </location>
</feature>
<feature type="transmembrane region" description="Helical" evidence="10">
    <location>
        <begin position="405"/>
        <end position="422"/>
    </location>
</feature>
<feature type="transmembrane region" description="Helical" evidence="10">
    <location>
        <begin position="264"/>
        <end position="283"/>
    </location>
</feature>
<feature type="transmembrane region" description="Helical" evidence="10">
    <location>
        <begin position="91"/>
        <end position="121"/>
    </location>
</feature>
<accession>A0A316UNX7</accession>
<dbReference type="PRINTS" id="PR00171">
    <property type="entry name" value="SUGRTRNSPORT"/>
</dbReference>
<dbReference type="InterPro" id="IPR003663">
    <property type="entry name" value="Sugar/inositol_transpt"/>
</dbReference>
<dbReference type="InterPro" id="IPR020846">
    <property type="entry name" value="MFS_dom"/>
</dbReference>
<dbReference type="PANTHER" id="PTHR48022">
    <property type="entry name" value="PLASTIDIC GLUCOSE TRANSPORTER 4"/>
    <property type="match status" value="1"/>
</dbReference>
<dbReference type="PROSITE" id="PS50850">
    <property type="entry name" value="MFS"/>
    <property type="match status" value="1"/>
</dbReference>
<dbReference type="Gene3D" id="1.20.1250.20">
    <property type="entry name" value="MFS general substrate transporter like domains"/>
    <property type="match status" value="1"/>
</dbReference>